<feature type="transmembrane region" description="Helical" evidence="1">
    <location>
        <begin position="20"/>
        <end position="49"/>
    </location>
</feature>
<keyword evidence="1" id="KW-0472">Membrane</keyword>
<organism evidence="2 3">
    <name type="scientific">Melanomma pulvis-pyrius CBS 109.77</name>
    <dbReference type="NCBI Taxonomy" id="1314802"/>
    <lineage>
        <taxon>Eukaryota</taxon>
        <taxon>Fungi</taxon>
        <taxon>Dikarya</taxon>
        <taxon>Ascomycota</taxon>
        <taxon>Pezizomycotina</taxon>
        <taxon>Dothideomycetes</taxon>
        <taxon>Pleosporomycetidae</taxon>
        <taxon>Pleosporales</taxon>
        <taxon>Melanommataceae</taxon>
        <taxon>Melanomma</taxon>
    </lineage>
</organism>
<evidence type="ECO:0000313" key="2">
    <source>
        <dbReference type="EMBL" id="KAF2800074.1"/>
    </source>
</evidence>
<proteinExistence type="predicted"/>
<keyword evidence="1" id="KW-0812">Transmembrane</keyword>
<sequence length="141" mass="15581">MRIFHGFLLSHDSSYSTVRLHFFSIIPVVCYSSIMVIGPGFTGVGIACLSLQARVVSSLDLKGLFITKVSLSVCQVGTRVCASHYTLLIVIFACLTHIIFSRFPRCHFYQYDNNFTSSPPNALVVKSLLFTLSINPPPSAF</sequence>
<accession>A0A6A6XWC7</accession>
<evidence type="ECO:0000256" key="1">
    <source>
        <dbReference type="SAM" id="Phobius"/>
    </source>
</evidence>
<reference evidence="2" key="1">
    <citation type="journal article" date="2020" name="Stud. Mycol.">
        <title>101 Dothideomycetes genomes: a test case for predicting lifestyles and emergence of pathogens.</title>
        <authorList>
            <person name="Haridas S."/>
            <person name="Albert R."/>
            <person name="Binder M."/>
            <person name="Bloem J."/>
            <person name="Labutti K."/>
            <person name="Salamov A."/>
            <person name="Andreopoulos B."/>
            <person name="Baker S."/>
            <person name="Barry K."/>
            <person name="Bills G."/>
            <person name="Bluhm B."/>
            <person name="Cannon C."/>
            <person name="Castanera R."/>
            <person name="Culley D."/>
            <person name="Daum C."/>
            <person name="Ezra D."/>
            <person name="Gonzalez J."/>
            <person name="Henrissat B."/>
            <person name="Kuo A."/>
            <person name="Liang C."/>
            <person name="Lipzen A."/>
            <person name="Lutzoni F."/>
            <person name="Magnuson J."/>
            <person name="Mondo S."/>
            <person name="Nolan M."/>
            <person name="Ohm R."/>
            <person name="Pangilinan J."/>
            <person name="Park H.-J."/>
            <person name="Ramirez L."/>
            <person name="Alfaro M."/>
            <person name="Sun H."/>
            <person name="Tritt A."/>
            <person name="Yoshinaga Y."/>
            <person name="Zwiers L.-H."/>
            <person name="Turgeon B."/>
            <person name="Goodwin S."/>
            <person name="Spatafora J."/>
            <person name="Crous P."/>
            <person name="Grigoriev I."/>
        </authorList>
    </citation>
    <scope>NUCLEOTIDE SEQUENCE</scope>
    <source>
        <strain evidence="2">CBS 109.77</strain>
    </source>
</reference>
<dbReference type="EMBL" id="MU001753">
    <property type="protein sequence ID" value="KAF2800074.1"/>
    <property type="molecule type" value="Genomic_DNA"/>
</dbReference>
<keyword evidence="3" id="KW-1185">Reference proteome</keyword>
<gene>
    <name evidence="2" type="ORF">K505DRAFT_29131</name>
</gene>
<name>A0A6A6XWC7_9PLEO</name>
<feature type="transmembrane region" description="Helical" evidence="1">
    <location>
        <begin position="84"/>
        <end position="100"/>
    </location>
</feature>
<evidence type="ECO:0000313" key="3">
    <source>
        <dbReference type="Proteomes" id="UP000799757"/>
    </source>
</evidence>
<dbReference type="AlphaFoldDB" id="A0A6A6XWC7"/>
<dbReference type="Proteomes" id="UP000799757">
    <property type="component" value="Unassembled WGS sequence"/>
</dbReference>
<protein>
    <submittedName>
        <fullName evidence="2">Uncharacterized protein</fullName>
    </submittedName>
</protein>
<keyword evidence="1" id="KW-1133">Transmembrane helix</keyword>